<dbReference type="RefSeq" id="WP_079424969.1">
    <property type="nucleotide sequence ID" value="NZ_MZGV01000026.1"/>
</dbReference>
<name>A0A1V4IMA3_9CLOT</name>
<gene>
    <name evidence="2" type="ORF">CLORY_25230</name>
</gene>
<keyword evidence="3" id="KW-1185">Reference proteome</keyword>
<proteinExistence type="predicted"/>
<evidence type="ECO:0000313" key="2">
    <source>
        <dbReference type="EMBL" id="OPJ60974.1"/>
    </source>
</evidence>
<dbReference type="STRING" id="1450648.CLORY_25230"/>
<dbReference type="EMBL" id="MZGV01000026">
    <property type="protein sequence ID" value="OPJ60974.1"/>
    <property type="molecule type" value="Genomic_DNA"/>
</dbReference>
<dbReference type="OrthoDB" id="9797779at2"/>
<accession>A0A1V4IMA3</accession>
<dbReference type="Pfam" id="PF08349">
    <property type="entry name" value="DUF1722"/>
    <property type="match status" value="1"/>
</dbReference>
<dbReference type="Proteomes" id="UP000190080">
    <property type="component" value="Unassembled WGS sequence"/>
</dbReference>
<dbReference type="PANTHER" id="PTHR30087:SF0">
    <property type="entry name" value="INNER MEMBRANE PROTEIN"/>
    <property type="match status" value="1"/>
</dbReference>
<dbReference type="PIRSF" id="PIRSF037004">
    <property type="entry name" value="UCP037004"/>
    <property type="match status" value="1"/>
</dbReference>
<dbReference type="PANTHER" id="PTHR30087">
    <property type="entry name" value="INNER MEMBRANE PROTEIN"/>
    <property type="match status" value="1"/>
</dbReference>
<evidence type="ECO:0000313" key="3">
    <source>
        <dbReference type="Proteomes" id="UP000190080"/>
    </source>
</evidence>
<dbReference type="Pfam" id="PF04463">
    <property type="entry name" value="2-thiour_desulf"/>
    <property type="match status" value="1"/>
</dbReference>
<protein>
    <recommendedName>
        <fullName evidence="1">DUF1722 domain-containing protein</fullName>
    </recommendedName>
</protein>
<dbReference type="AlphaFoldDB" id="A0A1V4IMA3"/>
<sequence length="321" mass="37871">MDYYGKPVVVISSCLGFKPCRYNGQMLKDKFVDELRNFIDFVDICPETQIGLEIPRQPIRLISEQNNIIVYEPKSQKEYTKEMLIFSDDFLKKLSKVDGFILKGRSPSCGIKDVKIYLNREKGAACFKGRGVFADRVITKYTYLAIEEEGRLTNFRIREHFLTKLYIMYRFRMVTESGSIAQLVNFQANNKYLLMAYHQREQKLLERIVAQYDKQPFNKVIDEYREHLKIAFARLPRSANIINSLTHIMEHFSDNLSSKEKEFILDSFNKYKDEKFPLSVPINILKTYAIKYEKQYLINQTIWCPYPEELMSISDTDKHCN</sequence>
<reference evidence="2 3" key="1">
    <citation type="submission" date="2017-03" db="EMBL/GenBank/DDBJ databases">
        <title>Genome sequence of Clostridium oryzae DSM 28571.</title>
        <authorList>
            <person name="Poehlein A."/>
            <person name="Daniel R."/>
        </authorList>
    </citation>
    <scope>NUCLEOTIDE SEQUENCE [LARGE SCALE GENOMIC DNA]</scope>
    <source>
        <strain evidence="2 3">DSM 28571</strain>
    </source>
</reference>
<feature type="domain" description="DUF1722" evidence="1">
    <location>
        <begin position="191"/>
        <end position="307"/>
    </location>
</feature>
<dbReference type="InterPro" id="IPR007553">
    <property type="entry name" value="2-thiour_desulf"/>
</dbReference>
<organism evidence="2 3">
    <name type="scientific">Clostridium oryzae</name>
    <dbReference type="NCBI Taxonomy" id="1450648"/>
    <lineage>
        <taxon>Bacteria</taxon>
        <taxon>Bacillati</taxon>
        <taxon>Bacillota</taxon>
        <taxon>Clostridia</taxon>
        <taxon>Eubacteriales</taxon>
        <taxon>Clostridiaceae</taxon>
        <taxon>Clostridium</taxon>
    </lineage>
</organism>
<comment type="caution">
    <text evidence="2">The sequence shown here is derived from an EMBL/GenBank/DDBJ whole genome shotgun (WGS) entry which is preliminary data.</text>
</comment>
<dbReference type="InterPro" id="IPR013560">
    <property type="entry name" value="DUF1722"/>
</dbReference>
<dbReference type="InterPro" id="IPR017087">
    <property type="entry name" value="UCP037004"/>
</dbReference>
<evidence type="ECO:0000259" key="1">
    <source>
        <dbReference type="Pfam" id="PF08349"/>
    </source>
</evidence>